<dbReference type="Gene3D" id="2.40.128.20">
    <property type="match status" value="1"/>
</dbReference>
<dbReference type="InterPro" id="IPR012674">
    <property type="entry name" value="Calycin"/>
</dbReference>
<keyword evidence="3" id="KW-0804">Transcription</keyword>
<dbReference type="PANTHER" id="PTHR37534:SF15">
    <property type="entry name" value="ZN(II)2CYS6 TRANSCRIPTION FACTOR (EUROFUNG)"/>
    <property type="match status" value="1"/>
</dbReference>
<dbReference type="EMBL" id="PVWQ01000003">
    <property type="protein sequence ID" value="RDW86978.1"/>
    <property type="molecule type" value="Genomic_DNA"/>
</dbReference>
<dbReference type="Pfam" id="PF17409">
    <property type="entry name" value="MoaF_C"/>
    <property type="match status" value="1"/>
</dbReference>
<keyword evidence="2" id="KW-0805">Transcription regulation</keyword>
<accession>A0A3D8SME9</accession>
<evidence type="ECO:0000313" key="9">
    <source>
        <dbReference type="Proteomes" id="UP000256690"/>
    </source>
</evidence>
<dbReference type="AlphaFoldDB" id="A0A3D8SME9"/>
<dbReference type="InterPro" id="IPR021858">
    <property type="entry name" value="Fun_TF"/>
</dbReference>
<proteinExistence type="predicted"/>
<evidence type="ECO:0000259" key="6">
    <source>
        <dbReference type="Pfam" id="PF00172"/>
    </source>
</evidence>
<keyword evidence="9" id="KW-1185">Reference proteome</keyword>
<evidence type="ECO:0000256" key="3">
    <source>
        <dbReference type="ARBA" id="ARBA00023163"/>
    </source>
</evidence>
<comment type="caution">
    <text evidence="8">The sequence shown here is derived from an EMBL/GenBank/DDBJ whole genome shotgun (WGS) entry which is preliminary data.</text>
</comment>
<dbReference type="Pfam" id="PF11951">
    <property type="entry name" value="Fungal_trans_2"/>
    <property type="match status" value="1"/>
</dbReference>
<gene>
    <name evidence="8" type="ORF">DSM5745_03620</name>
</gene>
<evidence type="ECO:0000313" key="8">
    <source>
        <dbReference type="EMBL" id="RDW86978.1"/>
    </source>
</evidence>
<feature type="domain" description="Zn(2)-C6 fungal-type" evidence="6">
    <location>
        <begin position="262"/>
        <end position="293"/>
    </location>
</feature>
<evidence type="ECO:0000259" key="7">
    <source>
        <dbReference type="Pfam" id="PF17409"/>
    </source>
</evidence>
<dbReference type="CDD" id="cd00067">
    <property type="entry name" value="GAL4"/>
    <property type="match status" value="1"/>
</dbReference>
<dbReference type="Proteomes" id="UP000256690">
    <property type="component" value="Unassembled WGS sequence"/>
</dbReference>
<dbReference type="PANTHER" id="PTHR37534">
    <property type="entry name" value="TRANSCRIPTIONAL ACTIVATOR PROTEIN UGA3"/>
    <property type="match status" value="1"/>
</dbReference>
<dbReference type="InterPro" id="IPR001138">
    <property type="entry name" value="Zn2Cys6_DnaBD"/>
</dbReference>
<feature type="region of interest" description="Disordered" evidence="5">
    <location>
        <begin position="672"/>
        <end position="691"/>
    </location>
</feature>
<name>A0A3D8SME9_9EURO</name>
<sequence length="841" mass="94020">MNLKTGQVVIGISDFYIRFSDRKNRTRTKLLDASVEGYDGVTLFPQSDDLIGRHILYRYTTRDTYEHIHLNRSTSTWHCLSGTQKGLADTEPCKLLKLAENLYLLLWSEKMMPVESIVVVDLDRMRSAGRSFCRDLKPAKPVQMMFGSYACVLAETDAAGVVARQQETKGCCAGGRPWPGPSHACHTRSLAHRVALMEVLCKGAVGTEHSPLLPILLVSSLFFLVLLEDGEERLLSEPLNVVHGAPACLITRLPTREKASSRARLKCDEKIPSCTPCEKTELDCPGYKRDVRWSSKHEILQPKTSNSQVQRRLSRDAWFVDCATRLQDAIVMTRTARGIASRTAQPNLVYMESTTDKHLRYYFSHVCGILSAYDSPTNPFRSLVKDLIHQGSYPALLKSVLAMSAAHLYQDDKDRIRHSLEPRTQAISSLASQISALDLADDETEVVSLHKRGKFGPDSSSSTTALLLSAVNLGMTSTWHEVFSLDLIHLPGSRALFKRWISDTNLHSGSAGPAPRHPQADFLSGMMAMFECLSSFHVDQDLAAVDYLWPFCGYPETTTRNKYRPNPLTGVSAELFIYMAKVGTISRQLDVVNRVRTLSIPGTYEGEGDLMYHSLLQKAREIEASVRAYTPPSIHRMQETGDELTPLAHFYIMGQVYQLAVLLELYRMFPETTENQNEPPNPDRNHSPPHTKHRHLLVSLAINILTLLCSIPRTSRTKAMQMIPVAIAASALQGVPDPQISTQYPNLNQTVECLTLHSTTSTTIIKYWRTRAMETIAGIRYYVGLESADVVKRVVEGVWLRADSRVMSAGAAAPLVSWTDVMREENLQTLFCQFVAHGLVI</sequence>
<dbReference type="GO" id="GO:0005634">
    <property type="term" value="C:nucleus"/>
    <property type="evidence" value="ECO:0007669"/>
    <property type="project" value="UniProtKB-SubCell"/>
</dbReference>
<reference evidence="8 9" key="1">
    <citation type="journal article" date="2018" name="IMA Fungus">
        <title>IMA Genome-F 9: Draft genome sequence of Annulohypoxylon stygium, Aspergillus mulundensis, Berkeleyomyces basicola (syn. Thielaviopsis basicola), Ceratocystis smalleyi, two Cercospora beticola strains, Coleophoma cylindrospora, Fusarium fracticaudum, Phialophora cf. hyalina, and Morchella septimelata.</title>
        <authorList>
            <person name="Wingfield B.D."/>
            <person name="Bills G.F."/>
            <person name="Dong Y."/>
            <person name="Huang W."/>
            <person name="Nel W.J."/>
            <person name="Swalarsk-Parry B.S."/>
            <person name="Vaghefi N."/>
            <person name="Wilken P.M."/>
            <person name="An Z."/>
            <person name="de Beer Z.W."/>
            <person name="De Vos L."/>
            <person name="Chen L."/>
            <person name="Duong T.A."/>
            <person name="Gao Y."/>
            <person name="Hammerbacher A."/>
            <person name="Kikkert J.R."/>
            <person name="Li Y."/>
            <person name="Li H."/>
            <person name="Li K."/>
            <person name="Li Q."/>
            <person name="Liu X."/>
            <person name="Ma X."/>
            <person name="Naidoo K."/>
            <person name="Pethybridge S.J."/>
            <person name="Sun J."/>
            <person name="Steenkamp E.T."/>
            <person name="van der Nest M.A."/>
            <person name="van Wyk S."/>
            <person name="Wingfield M.J."/>
            <person name="Xiong C."/>
            <person name="Yue Q."/>
            <person name="Zhang X."/>
        </authorList>
    </citation>
    <scope>NUCLEOTIDE SEQUENCE [LARGE SCALE GENOMIC DNA]</scope>
    <source>
        <strain evidence="8 9">DSM 5745</strain>
    </source>
</reference>
<evidence type="ECO:0000256" key="1">
    <source>
        <dbReference type="ARBA" id="ARBA00004123"/>
    </source>
</evidence>
<evidence type="ECO:0000256" key="5">
    <source>
        <dbReference type="SAM" id="MobiDB-lite"/>
    </source>
</evidence>
<comment type="subcellular location">
    <subcellularLocation>
        <location evidence="1">Nucleus</location>
    </subcellularLocation>
</comment>
<dbReference type="STRING" id="1810919.A0A3D8SME9"/>
<dbReference type="GO" id="GO:0045944">
    <property type="term" value="P:positive regulation of transcription by RNA polymerase II"/>
    <property type="evidence" value="ECO:0007669"/>
    <property type="project" value="TreeGrafter"/>
</dbReference>
<protein>
    <submittedName>
        <fullName evidence="8">Uncharacterized protein</fullName>
    </submittedName>
</protein>
<dbReference type="GO" id="GO:0000981">
    <property type="term" value="F:DNA-binding transcription factor activity, RNA polymerase II-specific"/>
    <property type="evidence" value="ECO:0007669"/>
    <property type="project" value="InterPro"/>
</dbReference>
<organism evidence="8 9">
    <name type="scientific">Aspergillus mulundensis</name>
    <dbReference type="NCBI Taxonomy" id="1810919"/>
    <lineage>
        <taxon>Eukaryota</taxon>
        <taxon>Fungi</taxon>
        <taxon>Dikarya</taxon>
        <taxon>Ascomycota</taxon>
        <taxon>Pezizomycotina</taxon>
        <taxon>Eurotiomycetes</taxon>
        <taxon>Eurotiomycetidae</taxon>
        <taxon>Eurotiales</taxon>
        <taxon>Aspergillaceae</taxon>
        <taxon>Aspergillus</taxon>
        <taxon>Aspergillus subgen. Nidulantes</taxon>
    </lineage>
</organism>
<keyword evidence="4" id="KW-0539">Nucleus</keyword>
<dbReference type="Pfam" id="PF00172">
    <property type="entry name" value="Zn_clus"/>
    <property type="match status" value="1"/>
</dbReference>
<evidence type="ECO:0000256" key="4">
    <source>
        <dbReference type="ARBA" id="ARBA00023242"/>
    </source>
</evidence>
<evidence type="ECO:0000256" key="2">
    <source>
        <dbReference type="ARBA" id="ARBA00023015"/>
    </source>
</evidence>
<dbReference type="GO" id="GO:0000976">
    <property type="term" value="F:transcription cis-regulatory region binding"/>
    <property type="evidence" value="ECO:0007669"/>
    <property type="project" value="TreeGrafter"/>
</dbReference>
<dbReference type="InterPro" id="IPR035348">
    <property type="entry name" value="MoaF_C"/>
</dbReference>
<dbReference type="OrthoDB" id="39175at2759"/>
<dbReference type="GO" id="GO:0008270">
    <property type="term" value="F:zinc ion binding"/>
    <property type="evidence" value="ECO:0007669"/>
    <property type="project" value="InterPro"/>
</dbReference>
<dbReference type="GeneID" id="38113990"/>
<dbReference type="RefSeq" id="XP_026606502.1">
    <property type="nucleotide sequence ID" value="XM_026745636.1"/>
</dbReference>
<feature type="domain" description="MoaF C-terminal" evidence="7">
    <location>
        <begin position="46"/>
        <end position="156"/>
    </location>
</feature>